<dbReference type="Proteomes" id="UP000324209">
    <property type="component" value="Chromosome"/>
</dbReference>
<keyword evidence="2" id="KW-0472">Membrane</keyword>
<gene>
    <name evidence="3" type="ORF">EXM22_11230</name>
</gene>
<dbReference type="KEGG" id="ock:EXM22_11230"/>
<evidence type="ECO:0000313" key="4">
    <source>
        <dbReference type="Proteomes" id="UP000324209"/>
    </source>
</evidence>
<evidence type="ECO:0000313" key="3">
    <source>
        <dbReference type="EMBL" id="QEN08529.1"/>
    </source>
</evidence>
<name>A0A5C1QMT0_9SPIO</name>
<keyword evidence="4" id="KW-1185">Reference proteome</keyword>
<proteinExistence type="predicted"/>
<evidence type="ECO:0000256" key="1">
    <source>
        <dbReference type="SAM" id="MobiDB-lite"/>
    </source>
</evidence>
<protein>
    <submittedName>
        <fullName evidence="3">Energy transducer TonB</fullName>
    </submittedName>
</protein>
<sequence>MTPYQVKQQKKRTLLSVLFAILFHLLVLGSFILYDYFFIEELSDFSGPILVKLGEPEGEDLPLMPEDVPEEVPEEVVTPEDILPPVPETVVSEPSENTLPPVQPEKIVEKPTPTPIPIPAEPVVNTPATPPVIPQKPQAVIISGEDEGNSYEYQFEAEEGVIGRSLSTDISLYMPLPQIISSSLYGSESMTKESFQIGLTRQELIQKYYTNINGDWVYTETPNIDDIKSIWAYLKEAGYDASNADYKFGGNLNPVVISFTISGSAELIMSKVDKSSGDSRIDDSVLAGFRSATFSNSSNGEIKGRFTYRFQ</sequence>
<feature type="transmembrane region" description="Helical" evidence="2">
    <location>
        <begin position="12"/>
        <end position="34"/>
    </location>
</feature>
<organism evidence="3 4">
    <name type="scientific">Oceanispirochaeta crateris</name>
    <dbReference type="NCBI Taxonomy" id="2518645"/>
    <lineage>
        <taxon>Bacteria</taxon>
        <taxon>Pseudomonadati</taxon>
        <taxon>Spirochaetota</taxon>
        <taxon>Spirochaetia</taxon>
        <taxon>Spirochaetales</taxon>
        <taxon>Spirochaetaceae</taxon>
        <taxon>Oceanispirochaeta</taxon>
    </lineage>
</organism>
<dbReference type="AlphaFoldDB" id="A0A5C1QMT0"/>
<dbReference type="RefSeq" id="WP_149486610.1">
    <property type="nucleotide sequence ID" value="NZ_CP036150.1"/>
</dbReference>
<accession>A0A5C1QMT0</accession>
<keyword evidence="2" id="KW-1133">Transmembrane helix</keyword>
<evidence type="ECO:0000256" key="2">
    <source>
        <dbReference type="SAM" id="Phobius"/>
    </source>
</evidence>
<keyword evidence="2" id="KW-0812">Transmembrane</keyword>
<feature type="region of interest" description="Disordered" evidence="1">
    <location>
        <begin position="85"/>
        <end position="104"/>
    </location>
</feature>
<dbReference type="OrthoDB" id="9829333at2"/>
<dbReference type="EMBL" id="CP036150">
    <property type="protein sequence ID" value="QEN08529.1"/>
    <property type="molecule type" value="Genomic_DNA"/>
</dbReference>
<reference evidence="3 4" key="1">
    <citation type="submission" date="2019-02" db="EMBL/GenBank/DDBJ databases">
        <title>Complete Genome Sequence and Methylome Analysis of free living Spirochaetas.</title>
        <authorList>
            <person name="Fomenkov A."/>
            <person name="Dubinina G."/>
            <person name="Leshcheva N."/>
            <person name="Mikheeva N."/>
            <person name="Grabovich M."/>
            <person name="Vincze T."/>
            <person name="Roberts R.J."/>
        </authorList>
    </citation>
    <scope>NUCLEOTIDE SEQUENCE [LARGE SCALE GENOMIC DNA]</scope>
    <source>
        <strain evidence="3 4">K2</strain>
    </source>
</reference>